<sequence length="1375" mass="151414">MTRFAFPNVEVLNADFIGCGRYLAAAELPENEDAPLTSIIINQATVDRAVALLAHEAASFSNRLHEKKDRCDKKYVGESMHLAYLLANLHCARRLRHAWPHDIWCTGKIAITPDQQPVLQEVGHDAEFSLKLAAFLDDTNPDTLLIAPAANLRPNHLAACKSAHLPVISLDEFEQIPFPENYAGKMLLTVLPHELAALIHVLFVPGPNPYNGLTVFDEDDANRFFGREKVIETLYQKFLRGYEHPDSQGVSRMLTVIGPSGSGKSSVVRAGLIPRLKRHPLPDKKTPRVAVFTCGAHPLLSLASAIVRVITPEGYAPEAIHRCETRLKQPNARGEWDGLAELVRQSPELLEQAVILVVDQSEEIYSLCNDESERTAFLQNLLHAVAAASPVIAAILTLRSDFLEQTQTLPAFNNAIVSRNVLVPVMTRTNLRDAIEQPAKLAGYRFAPEFVERLISETDGNMGALPLLEFTLSLLWEGMLRGYEPEAVLERVGGVGGALADRAEHIYEKLSADEKRLARAIFLNLVCPAKDGLYNRKRIALDDIAAYRQTPSSVQTIFRAFSEPYARLLTLAVDADGDATVEITHETLISRWRRLRKWLEADREFHAWRERLKISLQQWETTQNDDGALLHGRLLSEAEEWLNKRNDELTASECAYIARSQQYFAQENARWKALYEKTQQSTLEAYHLTSRALFAAHDELPALLAAMKAGLLVRQIDAPPEMRRAVAGTLREIVYGIRETLRLQGHRAPVRCLSFNPDGTWLVSGSYGGVIKIWDALGGYERASMHGHADIVRAICFSPDGKLAATAGDDATIKIWNAATGQEIMAITGRLQGIYALAFSPNGLIFAAGGANGAINLWEVSEFSEVARLHGHSAPVFALAFHPLMPNLLASGGDDGVIRLWNLDACKTERIFSDQQQRIFDLAFHPQGHLLASGGSDASINLWHVEQERPPQVLRGHLEAVNSLSFHPNGAILASASGDKTVKLWDVDEQRELLTLHGHDDEILTVGFSADGSRMASGGWDKTVKIWDAARLLPHRAKAYGHGVHAVCFHPTRPLLVSGHDDGSLAIRDAASLHEMLRLRGHTDAVRCVAFSPDGRLFASGGDDAAIILWDAATNAQIAELAGHADSVNSVAFSPDSRLLASGSSDHAVILWDINAGKELFTLAAQADAIWSVCFSPDGKQLATASWRGDHTIAIWDIAQRRVMHTILIPNWPPAKSGICMAIHPDGMLLASGTNGNGAIMLWNMRTGQEVRTLQGHSQTILTLAFSPDGKILASGSEDNTARLWDVANGQKIATLKEHSHDVRSVAFSPDGEWLASGSLDDAIKLWHLREQCDFDLDGLLAKGCSWIRRYLAHNPTVSKEDRRLCDSIREALSQ</sequence>
<dbReference type="EMBL" id="DF820456">
    <property type="protein sequence ID" value="GAK50164.1"/>
    <property type="molecule type" value="Genomic_DNA"/>
</dbReference>
<proteinExistence type="predicted"/>
<dbReference type="Gene3D" id="2.130.10.10">
    <property type="entry name" value="YVTN repeat-like/Quinoprotein amine dehydrogenase"/>
    <property type="match status" value="5"/>
</dbReference>
<dbReference type="InterPro" id="IPR001680">
    <property type="entry name" value="WD40_rpt"/>
</dbReference>
<keyword evidence="2" id="KW-0677">Repeat</keyword>
<dbReference type="PRINTS" id="PR00320">
    <property type="entry name" value="GPROTEINBRPT"/>
</dbReference>
<dbReference type="SMART" id="SM00320">
    <property type="entry name" value="WD40"/>
    <property type="match status" value="14"/>
</dbReference>
<dbReference type="InterPro" id="IPR036322">
    <property type="entry name" value="WD40_repeat_dom_sf"/>
</dbReference>
<dbReference type="InterPro" id="IPR049052">
    <property type="entry name" value="nSTAND1"/>
</dbReference>
<accession>A0A0S6VVJ5</accession>
<dbReference type="InterPro" id="IPR019775">
    <property type="entry name" value="WD40_repeat_CS"/>
</dbReference>
<dbReference type="SUPFAM" id="SSF52540">
    <property type="entry name" value="P-loop containing nucleoside triphosphate hydrolases"/>
    <property type="match status" value="1"/>
</dbReference>
<evidence type="ECO:0000313" key="5">
    <source>
        <dbReference type="EMBL" id="GAK50164.1"/>
    </source>
</evidence>
<dbReference type="HOGENOM" id="CLU_002352_0_2_0"/>
<dbReference type="PANTHER" id="PTHR19879">
    <property type="entry name" value="TRANSCRIPTION INITIATION FACTOR TFIID"/>
    <property type="match status" value="1"/>
</dbReference>
<dbReference type="SUPFAM" id="SSF50978">
    <property type="entry name" value="WD40 repeat-like"/>
    <property type="match status" value="2"/>
</dbReference>
<dbReference type="InterPro" id="IPR027417">
    <property type="entry name" value="P-loop_NTPase"/>
</dbReference>
<gene>
    <name evidence="5" type="ORF">U14_01391</name>
</gene>
<organism evidence="5">
    <name type="scientific">Candidatus Moduliflexus flocculans</name>
    <dbReference type="NCBI Taxonomy" id="1499966"/>
    <lineage>
        <taxon>Bacteria</taxon>
        <taxon>Candidatus Moduliflexota</taxon>
        <taxon>Candidatus Moduliflexia</taxon>
        <taxon>Candidatus Moduliflexales</taxon>
        <taxon>Candidatus Moduliflexaceae</taxon>
    </lineage>
</organism>
<feature type="repeat" description="WD" evidence="3">
    <location>
        <begin position="1254"/>
        <end position="1295"/>
    </location>
</feature>
<dbReference type="PROSITE" id="PS00678">
    <property type="entry name" value="WD_REPEATS_1"/>
    <property type="match status" value="5"/>
</dbReference>
<dbReference type="PANTHER" id="PTHR19879:SF9">
    <property type="entry name" value="TRANSCRIPTION INITIATION FACTOR TFIID SUBUNIT 5"/>
    <property type="match status" value="1"/>
</dbReference>
<evidence type="ECO:0000256" key="1">
    <source>
        <dbReference type="ARBA" id="ARBA00022574"/>
    </source>
</evidence>
<dbReference type="STRING" id="1499966.U14_01391"/>
<reference evidence="5" key="1">
    <citation type="journal article" date="2015" name="PeerJ">
        <title>First genomic representation of candidate bacterial phylum KSB3 points to enhanced environmental sensing as a trigger of wastewater bulking.</title>
        <authorList>
            <person name="Sekiguchi Y."/>
            <person name="Ohashi A."/>
            <person name="Parks D.H."/>
            <person name="Yamauchi T."/>
            <person name="Tyson G.W."/>
            <person name="Hugenholtz P."/>
        </authorList>
    </citation>
    <scope>NUCLEOTIDE SEQUENCE [LARGE SCALE GENOMIC DNA]</scope>
</reference>
<evidence type="ECO:0000259" key="4">
    <source>
        <dbReference type="Pfam" id="PF20703"/>
    </source>
</evidence>
<feature type="repeat" description="WD" evidence="3">
    <location>
        <begin position="1121"/>
        <end position="1162"/>
    </location>
</feature>
<protein>
    <submittedName>
        <fullName evidence="5">WD-40 repeat protein</fullName>
    </submittedName>
</protein>
<keyword evidence="1 3" id="KW-0853">WD repeat</keyword>
<feature type="repeat" description="WD" evidence="3">
    <location>
        <begin position="954"/>
        <end position="995"/>
    </location>
</feature>
<dbReference type="Pfam" id="PF00400">
    <property type="entry name" value="WD40"/>
    <property type="match status" value="14"/>
</dbReference>
<feature type="domain" description="Novel STAND NTPase 1" evidence="4">
    <location>
        <begin position="209"/>
        <end position="626"/>
    </location>
</feature>
<feature type="repeat" description="WD" evidence="3">
    <location>
        <begin position="996"/>
        <end position="1028"/>
    </location>
</feature>
<dbReference type="Pfam" id="PF20703">
    <property type="entry name" value="nSTAND1"/>
    <property type="match status" value="1"/>
</dbReference>
<evidence type="ECO:0000313" key="6">
    <source>
        <dbReference type="Proteomes" id="UP000030700"/>
    </source>
</evidence>
<feature type="repeat" description="WD" evidence="3">
    <location>
        <begin position="827"/>
        <end position="868"/>
    </location>
</feature>
<name>A0A0S6VVJ5_9BACT</name>
<feature type="repeat" description="WD" evidence="3">
    <location>
        <begin position="743"/>
        <end position="775"/>
    </location>
</feature>
<dbReference type="Proteomes" id="UP000030700">
    <property type="component" value="Unassembled WGS sequence"/>
</dbReference>
<feature type="repeat" description="WD" evidence="3">
    <location>
        <begin position="869"/>
        <end position="911"/>
    </location>
</feature>
<feature type="repeat" description="WD" evidence="3">
    <location>
        <begin position="1163"/>
        <end position="1206"/>
    </location>
</feature>
<evidence type="ECO:0000256" key="3">
    <source>
        <dbReference type="PROSITE-ProRule" id="PRU00221"/>
    </source>
</evidence>
<dbReference type="PROSITE" id="PS50294">
    <property type="entry name" value="WD_REPEATS_REGION"/>
    <property type="match status" value="11"/>
</dbReference>
<dbReference type="InterPro" id="IPR020472">
    <property type="entry name" value="WD40_PAC1"/>
</dbReference>
<dbReference type="PROSITE" id="PS50082">
    <property type="entry name" value="WD_REPEATS_2"/>
    <property type="match status" value="12"/>
</dbReference>
<dbReference type="InterPro" id="IPR015943">
    <property type="entry name" value="WD40/YVTN_repeat-like_dom_sf"/>
</dbReference>
<feature type="repeat" description="WD" evidence="3">
    <location>
        <begin position="912"/>
        <end position="953"/>
    </location>
</feature>
<keyword evidence="6" id="KW-1185">Reference proteome</keyword>
<feature type="repeat" description="WD" evidence="3">
    <location>
        <begin position="1296"/>
        <end position="1330"/>
    </location>
</feature>
<feature type="repeat" description="WD" evidence="3">
    <location>
        <begin position="785"/>
        <end position="826"/>
    </location>
</feature>
<feature type="repeat" description="WD" evidence="3">
    <location>
        <begin position="1079"/>
        <end position="1120"/>
    </location>
</feature>
<dbReference type="CDD" id="cd00200">
    <property type="entry name" value="WD40"/>
    <property type="match status" value="2"/>
</dbReference>
<evidence type="ECO:0000256" key="2">
    <source>
        <dbReference type="ARBA" id="ARBA00022737"/>
    </source>
</evidence>